<evidence type="ECO:0000313" key="2">
    <source>
        <dbReference type="EMBL" id="UGX89825.1"/>
    </source>
</evidence>
<protein>
    <submittedName>
        <fullName evidence="1">Uncharacterized protein</fullName>
    </submittedName>
</protein>
<gene>
    <name evidence="2" type="ORF">G6321_00003300</name>
    <name evidence="1" type="ORF">G6321_54895</name>
</gene>
<proteinExistence type="predicted"/>
<dbReference type="Proteomes" id="UP000564836">
    <property type="component" value="Plasmid pBb323S2c"/>
</dbReference>
<reference evidence="1" key="2">
    <citation type="submission" date="2020-06" db="EMBL/GenBank/DDBJ databases">
        <title>Whole Genome Sequence of Bradyrhizobium sp. Strain 323S2.</title>
        <authorList>
            <person name="Bromfield E.S.P."/>
        </authorList>
    </citation>
    <scope>NUCLEOTIDE SEQUENCE [LARGE SCALE GENOMIC DNA]</scope>
    <source>
        <strain evidence="1">323S2</strain>
    </source>
</reference>
<dbReference type="RefSeq" id="WP_166354640.1">
    <property type="nucleotide sequence ID" value="NZ_CP049702.1"/>
</dbReference>
<sequence>MQNKRLGIRQRWQLTDKAIAKMRDAFRTSERAVKLDTYEDVENWCGAPEVGSIKDALYERLRPLLKMERSSGFDTHDLRAVAGAFLFEHVLDHNLPDRAAPLMTVLACLQANASVPAPGDPVWLEAVTIGRALVVLGAFLRYDPRHEAVAGSIRRLLTAGHKVSLRYGRPWMSPSDLAKATSKISELLAPLGLRNVFENVAAQMRTDGIYDFDQYLLGRRYQSTGRPPSFPYGFLVQLAAKLPDDPVMASEPAANWKEALSLARDLVAAIDIEPQNQFWTINLAPRRLDAQLREVGLYDHLFGLRQWSLRFAPFMLKHFFGATFDARLSRARGWTMADVVKLCEVVALKTRTDPARLTRADLKSTGLSDSQLDALLPHFIHSAGRVNSGYGTPLSAESSDLMFRPLVEGSNGSVVVPLASLAGPAFYEAAISAVRPILSKSEVTHLAGDGTERVILAMFKVAGLSPTVMGAKYNVGKSDEGECDLVFESDTHIVFVECKAKALTRAAMAGVSGAALEVYVGGVLNAQSQCLQQERLLRTKGLIDFEDGRHLDFRDREIVKLSVTLLDHGTLQDDKFFWALATTLRRSRKSKLKKVMSKINDELVKMDAIGRPARMSVLDAAFLSVGQLSTILVGVSDLAEFAKRINPRSTANSGNPLLEYHYQLNRRAP</sequence>
<evidence type="ECO:0000313" key="3">
    <source>
        <dbReference type="Proteomes" id="UP000564836"/>
    </source>
</evidence>
<evidence type="ECO:0000313" key="1">
    <source>
        <dbReference type="EMBL" id="NYY96968.1"/>
    </source>
</evidence>
<keyword evidence="2" id="KW-0614">Plasmid</keyword>
<organism evidence="1">
    <name type="scientific">Bradyrhizobium barranii subsp. barranii</name>
    <dbReference type="NCBI Taxonomy" id="2823807"/>
    <lineage>
        <taxon>Bacteria</taxon>
        <taxon>Pseudomonadati</taxon>
        <taxon>Pseudomonadota</taxon>
        <taxon>Alphaproteobacteria</taxon>
        <taxon>Hyphomicrobiales</taxon>
        <taxon>Nitrobacteraceae</taxon>
        <taxon>Bradyrhizobium</taxon>
        <taxon>Bradyrhizobium barranii</taxon>
    </lineage>
</organism>
<name>A0A7Z0QLW2_9BRAD</name>
<reference evidence="2 3" key="1">
    <citation type="journal article" date="2017" name="Syst. Appl. Microbiol.">
        <title>Soybeans inoculated with root zone soils of Canadian native legumes harbour diverse and novel Bradyrhizobium spp. that possess agricultural potential.</title>
        <authorList>
            <person name="Bromfield E.S.P."/>
            <person name="Cloutier S."/>
            <person name="Tambong J.T."/>
            <person name="Tran Thi T.V."/>
        </authorList>
    </citation>
    <scope>NUCLEOTIDE SEQUENCE [LARGE SCALE GENOMIC DNA]</scope>
    <source>
        <strain evidence="2 3">323S2</strain>
    </source>
</reference>
<dbReference type="AlphaFoldDB" id="A0A7Z0QLW2"/>
<reference evidence="2 3" key="3">
    <citation type="journal article" date="2022" name="Int. J. Syst. Evol. Microbiol.">
        <title>Strains of Bradyrhizobium barranii sp. nov. associated with legumes native to Canada are symbionts of soybeans and belong to different subspecies (subsp. barranii subsp. nov. and subsp. apii subsp. nov.) and symbiovars (sv. glycinearum and sv. septentrionale).</title>
        <authorList>
            <person name="Bromfield E.S.P."/>
            <person name="Cloutier S."/>
            <person name="Wasai-Hara S."/>
            <person name="Minamisawa K."/>
        </authorList>
    </citation>
    <scope>NUCLEOTIDE SEQUENCE [LARGE SCALE GENOMIC DNA]</scope>
    <source>
        <strain evidence="3">323S2</strain>
        <plasmid evidence="2 3">pBb323S2c</plasmid>
    </source>
</reference>
<dbReference type="EMBL" id="JACBFH010000005">
    <property type="protein sequence ID" value="NYY96968.1"/>
    <property type="molecule type" value="Genomic_DNA"/>
</dbReference>
<geneLocation type="plasmid" evidence="2 3">
    <name>pBb323S2c</name>
</geneLocation>
<accession>A0A7Z0QLW2</accession>
<dbReference type="EMBL" id="CP088279">
    <property type="protein sequence ID" value="UGX89825.1"/>
    <property type="molecule type" value="Genomic_DNA"/>
</dbReference>